<reference evidence="24 25" key="1">
    <citation type="journal article" date="2013" name="Genome Biol.">
        <title>Genome of Acanthamoeba castellanii highlights extensive lateral gene transfer and early evolution of tyrosine kinase signaling.</title>
        <authorList>
            <person name="Clarke M."/>
            <person name="Lohan A.J."/>
            <person name="Liu B."/>
            <person name="Lagkouvardos I."/>
            <person name="Roy S."/>
            <person name="Zafar N."/>
            <person name="Bertelli C."/>
            <person name="Schilde C."/>
            <person name="Kianianmomeni A."/>
            <person name="Burglin T.R."/>
            <person name="Frech C."/>
            <person name="Turcotte B."/>
            <person name="Kopec K.O."/>
            <person name="Synnott J.M."/>
            <person name="Choo C."/>
            <person name="Paponov I."/>
            <person name="Finkler A."/>
            <person name="Soon Heng Tan C."/>
            <person name="Hutchins A.P."/>
            <person name="Weinmeier T."/>
            <person name="Rattei T."/>
            <person name="Chu J.S."/>
            <person name="Gimenez G."/>
            <person name="Irimia M."/>
            <person name="Rigden D.J."/>
            <person name="Fitzpatrick D.A."/>
            <person name="Lorenzo-Morales J."/>
            <person name="Bateman A."/>
            <person name="Chiu C.H."/>
            <person name="Tang P."/>
            <person name="Hegemann P."/>
            <person name="Fromm H."/>
            <person name="Raoult D."/>
            <person name="Greub G."/>
            <person name="Miranda-Saavedra D."/>
            <person name="Chen N."/>
            <person name="Nash P."/>
            <person name="Ginger M.L."/>
            <person name="Horn M."/>
            <person name="Schaap P."/>
            <person name="Caler L."/>
            <person name="Loftus B."/>
        </authorList>
    </citation>
    <scope>NUCLEOTIDE SEQUENCE [LARGE SCALE GENOMIC DNA]</scope>
    <source>
        <strain evidence="24 25">Neff</strain>
    </source>
</reference>
<dbReference type="KEGG" id="acan:ACA1_266810"/>
<keyword evidence="6" id="KW-0963">Cytoplasm</keyword>
<keyword evidence="15" id="KW-0460">Magnesium</keyword>
<keyword evidence="10" id="KW-0479">Metal-binding</keyword>
<feature type="binding site" evidence="20">
    <location>
        <position position="201"/>
    </location>
    <ligand>
        <name>ATP</name>
        <dbReference type="ChEBI" id="CHEBI:30616"/>
    </ligand>
</feature>
<dbReference type="GO" id="GO:0106310">
    <property type="term" value="F:protein serine kinase activity"/>
    <property type="evidence" value="ECO:0007669"/>
    <property type="project" value="RHEA"/>
</dbReference>
<accession>L8H1N7</accession>
<dbReference type="Proteomes" id="UP000011083">
    <property type="component" value="Unassembled WGS sequence"/>
</dbReference>
<evidence type="ECO:0000256" key="16">
    <source>
        <dbReference type="ARBA" id="ARBA00047899"/>
    </source>
</evidence>
<evidence type="ECO:0000256" key="15">
    <source>
        <dbReference type="ARBA" id="ARBA00022842"/>
    </source>
</evidence>
<dbReference type="STRING" id="1257118.L8H1N7"/>
<dbReference type="GO" id="GO:0005737">
    <property type="term" value="C:cytoplasm"/>
    <property type="evidence" value="ECO:0007669"/>
    <property type="project" value="UniProtKB-SubCell"/>
</dbReference>
<dbReference type="FunFam" id="3.30.200.20:FF:000148">
    <property type="entry name" value="Serine/threonine-protein kinase RIO1"/>
    <property type="match status" value="1"/>
</dbReference>
<evidence type="ECO:0000256" key="22">
    <source>
        <dbReference type="SAM" id="MobiDB-lite"/>
    </source>
</evidence>
<dbReference type="GeneID" id="14920204"/>
<feature type="domain" description="RIO kinase" evidence="23">
    <location>
        <begin position="144"/>
        <end position="400"/>
    </location>
</feature>
<feature type="compositionally biased region" description="Basic and acidic residues" evidence="22">
    <location>
        <begin position="129"/>
        <end position="138"/>
    </location>
</feature>
<dbReference type="Pfam" id="PF01163">
    <property type="entry name" value="RIO1"/>
    <property type="match status" value="2"/>
</dbReference>
<evidence type="ECO:0000256" key="7">
    <source>
        <dbReference type="ARBA" id="ARBA00022517"/>
    </source>
</evidence>
<keyword evidence="12 18" id="KW-0418">Kinase</keyword>
<dbReference type="GO" id="GO:0016787">
    <property type="term" value="F:hydrolase activity"/>
    <property type="evidence" value="ECO:0007669"/>
    <property type="project" value="UniProtKB-KW"/>
</dbReference>
<comment type="similarity">
    <text evidence="3 18">Belongs to the protein kinase superfamily. RIO-type Ser/Thr kinase family.</text>
</comment>
<keyword evidence="11 18" id="KW-0547">Nucleotide-binding</keyword>
<dbReference type="InterPro" id="IPR051272">
    <property type="entry name" value="RIO-type_Ser/Thr_kinase"/>
</dbReference>
<evidence type="ECO:0000256" key="6">
    <source>
        <dbReference type="ARBA" id="ARBA00022490"/>
    </source>
</evidence>
<evidence type="ECO:0000256" key="21">
    <source>
        <dbReference type="PIRSR" id="PIRSR038147-3"/>
    </source>
</evidence>
<evidence type="ECO:0000256" key="5">
    <source>
        <dbReference type="ARBA" id="ARBA00016038"/>
    </source>
</evidence>
<comment type="subcellular location">
    <subcellularLocation>
        <location evidence="2">Cytoplasm</location>
    </subcellularLocation>
</comment>
<feature type="binding site" evidence="21">
    <location>
        <position position="322"/>
    </location>
    <ligand>
        <name>Mg(2+)</name>
        <dbReference type="ChEBI" id="CHEBI:18420"/>
    </ligand>
</feature>
<dbReference type="PANTHER" id="PTHR45723">
    <property type="entry name" value="SERINE/THREONINE-PROTEIN KINASE RIO1"/>
    <property type="match status" value="1"/>
</dbReference>
<keyword evidence="25" id="KW-1185">Reference proteome</keyword>
<dbReference type="CDD" id="cd05147">
    <property type="entry name" value="RIO1_euk"/>
    <property type="match status" value="1"/>
</dbReference>
<protein>
    <recommendedName>
        <fullName evidence="5 18">Serine/threonine-protein kinase RIO1</fullName>
        <ecNumber evidence="4 18">2.7.11.1</ecNumber>
    </recommendedName>
</protein>
<comment type="catalytic activity">
    <reaction evidence="16 18">
        <text>L-threonyl-[protein] + ATP = O-phospho-L-threonyl-[protein] + ADP + H(+)</text>
        <dbReference type="Rhea" id="RHEA:46608"/>
        <dbReference type="Rhea" id="RHEA-COMP:11060"/>
        <dbReference type="Rhea" id="RHEA-COMP:11605"/>
        <dbReference type="ChEBI" id="CHEBI:15378"/>
        <dbReference type="ChEBI" id="CHEBI:30013"/>
        <dbReference type="ChEBI" id="CHEBI:30616"/>
        <dbReference type="ChEBI" id="CHEBI:61977"/>
        <dbReference type="ChEBI" id="CHEBI:456216"/>
        <dbReference type="EC" id="2.7.11.1"/>
    </reaction>
</comment>
<comment type="catalytic activity">
    <reaction evidence="17 18">
        <text>L-seryl-[protein] + ATP = O-phospho-L-seryl-[protein] + ADP + H(+)</text>
        <dbReference type="Rhea" id="RHEA:17989"/>
        <dbReference type="Rhea" id="RHEA-COMP:9863"/>
        <dbReference type="Rhea" id="RHEA-COMP:11604"/>
        <dbReference type="ChEBI" id="CHEBI:15378"/>
        <dbReference type="ChEBI" id="CHEBI:29999"/>
        <dbReference type="ChEBI" id="CHEBI:30616"/>
        <dbReference type="ChEBI" id="CHEBI:83421"/>
        <dbReference type="ChEBI" id="CHEBI:456216"/>
        <dbReference type="EC" id="2.7.11.1"/>
    </reaction>
</comment>
<dbReference type="Gene3D" id="3.30.200.20">
    <property type="entry name" value="Phosphorylase Kinase, domain 1"/>
    <property type="match status" value="1"/>
</dbReference>
<feature type="binding site" evidence="20">
    <location>
        <position position="271"/>
    </location>
    <ligand>
        <name>ATP</name>
        <dbReference type="ChEBI" id="CHEBI:30616"/>
    </ligand>
</feature>
<dbReference type="InterPro" id="IPR011009">
    <property type="entry name" value="Kinase-like_dom_sf"/>
</dbReference>
<gene>
    <name evidence="24" type="ORF">ACA1_266810</name>
</gene>
<feature type="region of interest" description="Disordered" evidence="22">
    <location>
        <begin position="487"/>
        <end position="575"/>
    </location>
</feature>
<dbReference type="AlphaFoldDB" id="L8H1N7"/>
<keyword evidence="13" id="KW-0378">Hydrolase</keyword>
<feature type="binding site" evidence="20">
    <location>
        <position position="273"/>
    </location>
    <ligand>
        <name>ATP</name>
        <dbReference type="ChEBI" id="CHEBI:30616"/>
    </ligand>
</feature>
<evidence type="ECO:0000256" key="3">
    <source>
        <dbReference type="ARBA" id="ARBA00009196"/>
    </source>
</evidence>
<dbReference type="GO" id="GO:0005524">
    <property type="term" value="F:ATP binding"/>
    <property type="evidence" value="ECO:0007669"/>
    <property type="project" value="UniProtKB-KW"/>
</dbReference>
<dbReference type="OrthoDB" id="205248at2759"/>
<feature type="compositionally biased region" description="Low complexity" evidence="22">
    <location>
        <begin position="496"/>
        <end position="512"/>
    </location>
</feature>
<name>L8H1N7_ACACF</name>
<evidence type="ECO:0000313" key="24">
    <source>
        <dbReference type="EMBL" id="ELR19424.1"/>
    </source>
</evidence>
<organism evidence="24 25">
    <name type="scientific">Acanthamoeba castellanii (strain ATCC 30010 / Neff)</name>
    <dbReference type="NCBI Taxonomy" id="1257118"/>
    <lineage>
        <taxon>Eukaryota</taxon>
        <taxon>Amoebozoa</taxon>
        <taxon>Discosea</taxon>
        <taxon>Longamoebia</taxon>
        <taxon>Centramoebida</taxon>
        <taxon>Acanthamoebidae</taxon>
        <taxon>Acanthamoeba</taxon>
    </lineage>
</organism>
<feature type="compositionally biased region" description="Acidic residues" evidence="22">
    <location>
        <begin position="513"/>
        <end position="532"/>
    </location>
</feature>
<dbReference type="SUPFAM" id="SSF56112">
    <property type="entry name" value="Protein kinase-like (PK-like)"/>
    <property type="match status" value="1"/>
</dbReference>
<feature type="active site" description="4-aspartylphosphate intermediate" evidence="19">
    <location>
        <position position="354"/>
    </location>
</feature>
<evidence type="ECO:0000256" key="10">
    <source>
        <dbReference type="ARBA" id="ARBA00022723"/>
    </source>
</evidence>
<feature type="binding site" evidence="21">
    <location>
        <position position="354"/>
    </location>
    <ligand>
        <name>Mg(2+)</name>
        <dbReference type="ChEBI" id="CHEBI:18420"/>
    </ligand>
</feature>
<keyword evidence="14 18" id="KW-0067">ATP-binding</keyword>
<proteinExistence type="inferred from homology"/>
<dbReference type="Gene3D" id="1.10.510.10">
    <property type="entry name" value="Transferase(Phosphotransferase) domain 1"/>
    <property type="match status" value="1"/>
</dbReference>
<evidence type="ECO:0000256" key="4">
    <source>
        <dbReference type="ARBA" id="ARBA00012513"/>
    </source>
</evidence>
<dbReference type="GO" id="GO:0042254">
    <property type="term" value="P:ribosome biogenesis"/>
    <property type="evidence" value="ECO:0007669"/>
    <property type="project" value="UniProtKB-KW"/>
</dbReference>
<dbReference type="RefSeq" id="XP_004341510.1">
    <property type="nucleotide sequence ID" value="XM_004341462.1"/>
</dbReference>
<feature type="compositionally biased region" description="Basic residues" evidence="22">
    <location>
        <begin position="551"/>
        <end position="575"/>
    </location>
</feature>
<evidence type="ECO:0000256" key="11">
    <source>
        <dbReference type="ARBA" id="ARBA00022741"/>
    </source>
</evidence>
<dbReference type="SMART" id="SM00090">
    <property type="entry name" value="RIO"/>
    <property type="match status" value="1"/>
</dbReference>
<evidence type="ECO:0000256" key="17">
    <source>
        <dbReference type="ARBA" id="ARBA00048679"/>
    </source>
</evidence>
<feature type="compositionally biased region" description="Acidic residues" evidence="22">
    <location>
        <begin position="43"/>
        <end position="68"/>
    </location>
</feature>
<sequence>MADIEDARFDDAEEEEKVEQSRSTGVVTVPNGDAAANHTNEVVGEDGEYEEGEEYYDDEEEDEDDDDDEDYYDFGMRAGNKDFAATANRAYQPTDTIIAQKLNNRMHLEDLHGSMDVRKMPNSVSSVIKESDKKDASQRMRVREKKDRATSEQVLDPRTRLILYKMLNREVIMEINGCISTGKEANVYHAVGKESEQLAVKVYKTSILVFKDRDRYVTGEFRFRKGYAKHNPRKMVRLWAEKEYRNLTRLVQAGINCPTPLALRMHVLVMTFLGKDGWPAPKMKEAVLSTNKWRELYVQCIRMMRTMYQQCRLVHGDLSEYNILYALPLCCAAHAGTHPVSRVWYYKGELYFIDVSQSVEHDHPHALDFLRLDCNNITLWFSKHGVPAMTTRELFEFVTDPTINQSNMDSYLEKMMATVERRMEEGMTNEEEIAEEVFKRSFIPRTLDDVIDAERDIFEKKGSGAVSDMHYQGVTGMRQDLSGASTVPSILEGDQTPTTTEPATDSTAVSGSDTEDGDSEEEGEGEGEEGTEGGELSKKERKKLVKEAQREKRKNKIPKKVKKRKQKQAKQGKKK</sequence>
<keyword evidence="9 18" id="KW-0808">Transferase</keyword>
<dbReference type="VEuPathDB" id="AmoebaDB:ACA1_266810"/>
<feature type="active site" description="Proton acceptor" evidence="19">
    <location>
        <position position="317"/>
    </location>
</feature>
<dbReference type="OMA" id="HPMSLDF"/>
<feature type="compositionally biased region" description="Basic and acidic residues" evidence="22">
    <location>
        <begin position="1"/>
        <end position="10"/>
    </location>
</feature>
<feature type="region of interest" description="Disordered" evidence="22">
    <location>
        <begin position="124"/>
        <end position="151"/>
    </location>
</feature>
<dbReference type="GO" id="GO:0004674">
    <property type="term" value="F:protein serine/threonine kinase activity"/>
    <property type="evidence" value="ECO:0007669"/>
    <property type="project" value="UniProtKB-KW"/>
</dbReference>
<keyword evidence="8 18" id="KW-0723">Serine/threonine-protein kinase</keyword>
<dbReference type="EMBL" id="KB007933">
    <property type="protein sequence ID" value="ELR19424.1"/>
    <property type="molecule type" value="Genomic_DNA"/>
</dbReference>
<dbReference type="GO" id="GO:0046872">
    <property type="term" value="F:metal ion binding"/>
    <property type="evidence" value="ECO:0007669"/>
    <property type="project" value="UniProtKB-KW"/>
</dbReference>
<evidence type="ECO:0000256" key="9">
    <source>
        <dbReference type="ARBA" id="ARBA00022679"/>
    </source>
</evidence>
<dbReference type="PIRSF" id="PIRSF038147">
    <property type="entry name" value="Ser/Thr_PK_RIO1"/>
    <property type="match status" value="1"/>
</dbReference>
<evidence type="ECO:0000256" key="13">
    <source>
        <dbReference type="ARBA" id="ARBA00022801"/>
    </source>
</evidence>
<dbReference type="PROSITE" id="PS01245">
    <property type="entry name" value="RIO1"/>
    <property type="match status" value="1"/>
</dbReference>
<evidence type="ECO:0000259" key="23">
    <source>
        <dbReference type="SMART" id="SM00090"/>
    </source>
</evidence>
<dbReference type="InterPro" id="IPR000687">
    <property type="entry name" value="RIO_kinase"/>
</dbReference>
<evidence type="ECO:0000256" key="2">
    <source>
        <dbReference type="ARBA" id="ARBA00004496"/>
    </source>
</evidence>
<evidence type="ECO:0000256" key="12">
    <source>
        <dbReference type="ARBA" id="ARBA00022777"/>
    </source>
</evidence>
<feature type="region of interest" description="Disordered" evidence="22">
    <location>
        <begin position="1"/>
        <end position="68"/>
    </location>
</feature>
<evidence type="ECO:0000256" key="19">
    <source>
        <dbReference type="PIRSR" id="PIRSR038147-1"/>
    </source>
</evidence>
<evidence type="ECO:0000256" key="8">
    <source>
        <dbReference type="ARBA" id="ARBA00022527"/>
    </source>
</evidence>
<evidence type="ECO:0000256" key="14">
    <source>
        <dbReference type="ARBA" id="ARBA00022840"/>
    </source>
</evidence>
<dbReference type="InterPro" id="IPR018935">
    <property type="entry name" value="RIO_kinase_CS"/>
</dbReference>
<dbReference type="EC" id="2.7.11.1" evidence="4 18"/>
<dbReference type="InterPro" id="IPR017407">
    <property type="entry name" value="Ser/Thr_kinase_Rio1"/>
</dbReference>
<evidence type="ECO:0000256" key="1">
    <source>
        <dbReference type="ARBA" id="ARBA00001946"/>
    </source>
</evidence>
<evidence type="ECO:0000256" key="20">
    <source>
        <dbReference type="PIRSR" id="PIRSR038147-2"/>
    </source>
</evidence>
<comment type="cofactor">
    <cofactor evidence="1 21">
        <name>Mg(2+)</name>
        <dbReference type="ChEBI" id="CHEBI:18420"/>
    </cofactor>
</comment>
<keyword evidence="7" id="KW-0690">Ribosome biogenesis</keyword>
<dbReference type="InterPro" id="IPR018934">
    <property type="entry name" value="RIO_dom"/>
</dbReference>
<evidence type="ECO:0000256" key="18">
    <source>
        <dbReference type="PIRNR" id="PIRNR038147"/>
    </source>
</evidence>
<evidence type="ECO:0000313" key="25">
    <source>
        <dbReference type="Proteomes" id="UP000011083"/>
    </source>
</evidence>